<organism evidence="2 3">
    <name type="scientific">Reyranella soli</name>
    <dbReference type="NCBI Taxonomy" id="1230389"/>
    <lineage>
        <taxon>Bacteria</taxon>
        <taxon>Pseudomonadati</taxon>
        <taxon>Pseudomonadota</taxon>
        <taxon>Alphaproteobacteria</taxon>
        <taxon>Hyphomicrobiales</taxon>
        <taxon>Reyranellaceae</taxon>
        <taxon>Reyranella</taxon>
    </lineage>
</organism>
<keyword evidence="1" id="KW-0732">Signal</keyword>
<dbReference type="EMBL" id="BKAJ01000131">
    <property type="protein sequence ID" value="GEP59430.1"/>
    <property type="molecule type" value="Genomic_DNA"/>
</dbReference>
<proteinExistence type="predicted"/>
<evidence type="ECO:0000313" key="3">
    <source>
        <dbReference type="Proteomes" id="UP000321058"/>
    </source>
</evidence>
<accession>A0A512NKF5</accession>
<feature type="chain" id="PRO_5021705462" description="PepSY domain-containing protein" evidence="1">
    <location>
        <begin position="24"/>
        <end position="116"/>
    </location>
</feature>
<evidence type="ECO:0008006" key="4">
    <source>
        <dbReference type="Google" id="ProtNLM"/>
    </source>
</evidence>
<dbReference type="AlphaFoldDB" id="A0A512NKF5"/>
<comment type="caution">
    <text evidence="2">The sequence shown here is derived from an EMBL/GenBank/DDBJ whole genome shotgun (WGS) entry which is preliminary data.</text>
</comment>
<sequence>MNRTLATLSLLGLCIASASVAQAQSVPLAGNGVSTATQQYSAMPPLARDPKGTVAPQNGTAEEAYVKEHIRGAGYSGVNSLYRDTAGTWHALAYKGPADVEVALDQSGHITETAHQ</sequence>
<gene>
    <name evidence="2" type="ORF">RSO01_65960</name>
</gene>
<reference evidence="2 3" key="1">
    <citation type="submission" date="2019-07" db="EMBL/GenBank/DDBJ databases">
        <title>Whole genome shotgun sequence of Reyranella soli NBRC 108950.</title>
        <authorList>
            <person name="Hosoyama A."/>
            <person name="Uohara A."/>
            <person name="Ohji S."/>
            <person name="Ichikawa N."/>
        </authorList>
    </citation>
    <scope>NUCLEOTIDE SEQUENCE [LARGE SCALE GENOMIC DNA]</scope>
    <source>
        <strain evidence="2 3">NBRC 108950</strain>
    </source>
</reference>
<dbReference type="OrthoDB" id="7376531at2"/>
<evidence type="ECO:0000313" key="2">
    <source>
        <dbReference type="EMBL" id="GEP59430.1"/>
    </source>
</evidence>
<dbReference type="Proteomes" id="UP000321058">
    <property type="component" value="Unassembled WGS sequence"/>
</dbReference>
<dbReference type="RefSeq" id="WP_147154810.1">
    <property type="nucleotide sequence ID" value="NZ_BKAJ01000131.1"/>
</dbReference>
<protein>
    <recommendedName>
        <fullName evidence="4">PepSY domain-containing protein</fullName>
    </recommendedName>
</protein>
<feature type="signal peptide" evidence="1">
    <location>
        <begin position="1"/>
        <end position="23"/>
    </location>
</feature>
<name>A0A512NKF5_9HYPH</name>
<evidence type="ECO:0000256" key="1">
    <source>
        <dbReference type="SAM" id="SignalP"/>
    </source>
</evidence>
<keyword evidence="3" id="KW-1185">Reference proteome</keyword>